<dbReference type="EMBL" id="CP114014">
    <property type="protein sequence ID" value="XAY06515.1"/>
    <property type="molecule type" value="Genomic_DNA"/>
</dbReference>
<keyword evidence="5" id="KW-0520">NAD</keyword>
<evidence type="ECO:0000256" key="3">
    <source>
        <dbReference type="ARBA" id="ARBA00022827"/>
    </source>
</evidence>
<evidence type="ECO:0000256" key="4">
    <source>
        <dbReference type="ARBA" id="ARBA00022857"/>
    </source>
</evidence>
<evidence type="ECO:0000313" key="7">
    <source>
        <dbReference type="EMBL" id="XAY06515.1"/>
    </source>
</evidence>
<keyword evidence="2" id="KW-0732">Signal</keyword>
<dbReference type="KEGG" id="parq:DSM112329_03386"/>
<dbReference type="AlphaFoldDB" id="A0AAU7AYM8"/>
<accession>A0AAU7AYM8</accession>
<protein>
    <submittedName>
        <fullName evidence="7">All-trans-zeta-carotene desaturase</fullName>
        <ecNumber evidence="7">1.3.99.26</ecNumber>
    </submittedName>
</protein>
<keyword evidence="7" id="KW-0560">Oxidoreductase</keyword>
<name>A0AAU7AYM8_9ACTN</name>
<dbReference type="Gene3D" id="3.50.50.60">
    <property type="entry name" value="FAD/NAD(P)-binding domain"/>
    <property type="match status" value="2"/>
</dbReference>
<keyword evidence="1" id="KW-0285">Flavoprotein</keyword>
<gene>
    <name evidence="7" type="primary">carC_4</name>
    <name evidence="7" type="ORF">DSM112329_03386</name>
</gene>
<evidence type="ECO:0000256" key="5">
    <source>
        <dbReference type="ARBA" id="ARBA00023027"/>
    </source>
</evidence>
<dbReference type="PANTHER" id="PTHR46091">
    <property type="entry name" value="BLR7054 PROTEIN"/>
    <property type="match status" value="1"/>
</dbReference>
<feature type="domain" description="Amine oxidase" evidence="6">
    <location>
        <begin position="16"/>
        <end position="284"/>
    </location>
</feature>
<dbReference type="InterPro" id="IPR002937">
    <property type="entry name" value="Amino_oxidase"/>
</dbReference>
<reference evidence="7" key="1">
    <citation type="submission" date="2022-12" db="EMBL/GenBank/DDBJ databases">
        <title>Paraconexibacter alkalitolerans sp. nov. and Baekduia alba sp. nov., isolated from soil and emended description of the genera Paraconexibacter (Chun et al., 2020) and Baekduia (An et al., 2020).</title>
        <authorList>
            <person name="Vieira S."/>
            <person name="Huber K.J."/>
            <person name="Geppert A."/>
            <person name="Wolf J."/>
            <person name="Neumann-Schaal M."/>
            <person name="Muesken M."/>
            <person name="Overmann J."/>
        </authorList>
    </citation>
    <scope>NUCLEOTIDE SEQUENCE</scope>
    <source>
        <strain evidence="7">AEG42_29</strain>
    </source>
</reference>
<dbReference type="Pfam" id="PF01593">
    <property type="entry name" value="Amino_oxidase"/>
    <property type="match status" value="1"/>
</dbReference>
<evidence type="ECO:0000259" key="6">
    <source>
        <dbReference type="Pfam" id="PF01593"/>
    </source>
</evidence>
<dbReference type="PANTHER" id="PTHR46091:SF3">
    <property type="entry name" value="AMINE OXIDASE DOMAIN-CONTAINING PROTEIN"/>
    <property type="match status" value="1"/>
</dbReference>
<evidence type="ECO:0000256" key="2">
    <source>
        <dbReference type="ARBA" id="ARBA00022729"/>
    </source>
</evidence>
<proteinExistence type="predicted"/>
<dbReference type="RefSeq" id="WP_354697746.1">
    <property type="nucleotide sequence ID" value="NZ_CP114014.1"/>
</dbReference>
<keyword evidence="4" id="KW-0521">NADP</keyword>
<dbReference type="SUPFAM" id="SSF51905">
    <property type="entry name" value="FAD/NAD(P)-binding domain"/>
    <property type="match status" value="1"/>
</dbReference>
<evidence type="ECO:0000256" key="1">
    <source>
        <dbReference type="ARBA" id="ARBA00022630"/>
    </source>
</evidence>
<keyword evidence="3" id="KW-0274">FAD</keyword>
<sequence>MSEPGTWDAIVVGAGLAGLTAGAYLAAAGRRVIVLEAGDAAGGSSHVFRRKNEWEFDVGVHHLGNCGPDGLLPMVLRGLALEDRIEFLPFDPDRLETYVLPGLQFEAPKGLDRYEEALVGAFPADSRGIRRFMRVMRGIGGALDRAAVPSSLRDFGSFGVRAPQWAAWAYVPLQRLYDLCGLSAQAQLVLSTSNVSYLAPPSRAPVGMHAAFLWDFIEKGGTYPKGGGQVFAAHLTDVVRTHGGTVRTQARVEEIVIAEGRVAGVRLTDGEALAAPVVLSAADVKRTLLGMVGREHLKLRTARRVEGGRMCQPYFTAYLGVDLDLAGRLPNTDHLSFPTWDPIEDVFAMTRGPRRRTDAWMDDLARRMPAYIHSSTIKDPGTARYAPAGHTNLEAMFPITGDLGLWGLSGGPADGGQYRDNTAYLELKEHLVDVMIDRVDEAIPGVKEHVVWREGGTPVTQERYTTPTGGTAYGLEIAVDQFAQRGRWGVRTEIPGLFLAGASCTWGPGIEGVMHSGMYAAAAITGRDLAREVRGGAVIADAARLSPVGPDWDPLGASRRLAQKPAAAQPIPVA</sequence>
<organism evidence="7">
    <name type="scientific">Paraconexibacter sp. AEG42_29</name>
    <dbReference type="NCBI Taxonomy" id="2997339"/>
    <lineage>
        <taxon>Bacteria</taxon>
        <taxon>Bacillati</taxon>
        <taxon>Actinomycetota</taxon>
        <taxon>Thermoleophilia</taxon>
        <taxon>Solirubrobacterales</taxon>
        <taxon>Paraconexibacteraceae</taxon>
        <taxon>Paraconexibacter</taxon>
    </lineage>
</organism>
<dbReference type="GO" id="GO:0016491">
    <property type="term" value="F:oxidoreductase activity"/>
    <property type="evidence" value="ECO:0007669"/>
    <property type="project" value="UniProtKB-KW"/>
</dbReference>
<dbReference type="InterPro" id="IPR052206">
    <property type="entry name" value="Retinol_saturase"/>
</dbReference>
<dbReference type="EC" id="1.3.99.26" evidence="7"/>
<dbReference type="InterPro" id="IPR036188">
    <property type="entry name" value="FAD/NAD-bd_sf"/>
</dbReference>